<feature type="domain" description="Peptidase C14 caspase" evidence="2">
    <location>
        <begin position="3"/>
        <end position="89"/>
    </location>
</feature>
<protein>
    <recommendedName>
        <fullName evidence="2">Peptidase C14 caspase domain-containing protein</fullName>
    </recommendedName>
</protein>
<dbReference type="PANTHER" id="PTHR48104">
    <property type="entry name" value="METACASPASE-4"/>
    <property type="match status" value="1"/>
</dbReference>
<reference evidence="3 4" key="1">
    <citation type="journal article" date="2024" name="G3 (Bethesda)">
        <title>Genome assembly of Hibiscus sabdariffa L. provides insights into metabolisms of medicinal natural products.</title>
        <authorList>
            <person name="Kim T."/>
        </authorList>
    </citation>
    <scope>NUCLEOTIDE SEQUENCE [LARGE SCALE GENOMIC DNA]</scope>
    <source>
        <strain evidence="3">TK-2024</strain>
        <tissue evidence="3">Old leaves</tissue>
    </source>
</reference>
<keyword evidence="4" id="KW-1185">Reference proteome</keyword>
<evidence type="ECO:0000256" key="1">
    <source>
        <dbReference type="ARBA" id="ARBA00009005"/>
    </source>
</evidence>
<dbReference type="PANTHER" id="PTHR48104:SF7">
    <property type="entry name" value="METACASPASE-9"/>
    <property type="match status" value="1"/>
</dbReference>
<organism evidence="3 4">
    <name type="scientific">Hibiscus sabdariffa</name>
    <name type="common">roselle</name>
    <dbReference type="NCBI Taxonomy" id="183260"/>
    <lineage>
        <taxon>Eukaryota</taxon>
        <taxon>Viridiplantae</taxon>
        <taxon>Streptophyta</taxon>
        <taxon>Embryophyta</taxon>
        <taxon>Tracheophyta</taxon>
        <taxon>Spermatophyta</taxon>
        <taxon>Magnoliopsida</taxon>
        <taxon>eudicotyledons</taxon>
        <taxon>Gunneridae</taxon>
        <taxon>Pentapetalae</taxon>
        <taxon>rosids</taxon>
        <taxon>malvids</taxon>
        <taxon>Malvales</taxon>
        <taxon>Malvaceae</taxon>
        <taxon>Malvoideae</taxon>
        <taxon>Hibiscus</taxon>
    </lineage>
</organism>
<dbReference type="InterPro" id="IPR011600">
    <property type="entry name" value="Pept_C14_caspase"/>
</dbReference>
<dbReference type="SUPFAM" id="SSF52129">
    <property type="entry name" value="Caspase-like"/>
    <property type="match status" value="1"/>
</dbReference>
<dbReference type="EMBL" id="JBBPBM010000043">
    <property type="protein sequence ID" value="KAK8523518.1"/>
    <property type="molecule type" value="Genomic_DNA"/>
</dbReference>
<accession>A0ABR2CUS0</accession>
<dbReference type="InterPro" id="IPR029030">
    <property type="entry name" value="Caspase-like_dom_sf"/>
</dbReference>
<name>A0ABR2CUS0_9ROSI</name>
<comment type="similarity">
    <text evidence="1">Belongs to the peptidase C14B family.</text>
</comment>
<comment type="caution">
    <text evidence="3">The sequence shown here is derived from an EMBL/GenBank/DDBJ whole genome shotgun (WGS) entry which is preliminary data.</text>
</comment>
<gene>
    <name evidence="3" type="ORF">V6N12_048038</name>
</gene>
<evidence type="ECO:0000259" key="2">
    <source>
        <dbReference type="Pfam" id="PF00656"/>
    </source>
</evidence>
<dbReference type="InterPro" id="IPR050452">
    <property type="entry name" value="Metacaspase"/>
</dbReference>
<sequence length="100" mass="10805">MSKRAVLVGCNYDKTRFNLRGCINDVETTSSLLFNQFGFEIADVTVLTDAPKSKHLPTGKNIKAALKDMVGKANTRDDLFFYFSGHGTAVLALGGGCCVI</sequence>
<dbReference type="Proteomes" id="UP001472677">
    <property type="component" value="Unassembled WGS sequence"/>
</dbReference>
<dbReference type="Pfam" id="PF00656">
    <property type="entry name" value="Peptidase_C14"/>
    <property type="match status" value="1"/>
</dbReference>
<evidence type="ECO:0000313" key="4">
    <source>
        <dbReference type="Proteomes" id="UP001472677"/>
    </source>
</evidence>
<evidence type="ECO:0000313" key="3">
    <source>
        <dbReference type="EMBL" id="KAK8523518.1"/>
    </source>
</evidence>
<dbReference type="Gene3D" id="3.40.50.12660">
    <property type="match status" value="1"/>
</dbReference>
<proteinExistence type="inferred from homology"/>